<keyword evidence="1" id="KW-0732">Signal</keyword>
<name>A0A6N8JK23_9BACT</name>
<feature type="signal peptide" evidence="1">
    <location>
        <begin position="1"/>
        <end position="19"/>
    </location>
</feature>
<protein>
    <submittedName>
        <fullName evidence="2">PKD domain-containing protein</fullName>
    </submittedName>
</protein>
<accession>A0A6N8JK23</accession>
<proteinExistence type="predicted"/>
<organism evidence="2 3">
    <name type="scientific">Chitinophaga oryziterrae</name>
    <dbReference type="NCBI Taxonomy" id="1031224"/>
    <lineage>
        <taxon>Bacteria</taxon>
        <taxon>Pseudomonadati</taxon>
        <taxon>Bacteroidota</taxon>
        <taxon>Chitinophagia</taxon>
        <taxon>Chitinophagales</taxon>
        <taxon>Chitinophagaceae</taxon>
        <taxon>Chitinophaga</taxon>
    </lineage>
</organism>
<gene>
    <name evidence="2" type="ORF">GO495_29365</name>
</gene>
<comment type="caution">
    <text evidence="2">The sequence shown here is derived from an EMBL/GenBank/DDBJ whole genome shotgun (WGS) entry which is preliminary data.</text>
</comment>
<dbReference type="AlphaFoldDB" id="A0A6N8JK23"/>
<reference evidence="2 3" key="1">
    <citation type="submission" date="2019-12" db="EMBL/GenBank/DDBJ databases">
        <title>The draft genomic sequence of strain Chitinophaga oryziterrae JCM 16595.</title>
        <authorList>
            <person name="Zhang X."/>
        </authorList>
    </citation>
    <scope>NUCLEOTIDE SEQUENCE [LARGE SCALE GENOMIC DNA]</scope>
    <source>
        <strain evidence="2 3">JCM 16595</strain>
    </source>
</reference>
<evidence type="ECO:0000313" key="2">
    <source>
        <dbReference type="EMBL" id="MVT44739.1"/>
    </source>
</evidence>
<evidence type="ECO:0000256" key="1">
    <source>
        <dbReference type="SAM" id="SignalP"/>
    </source>
</evidence>
<evidence type="ECO:0000313" key="3">
    <source>
        <dbReference type="Proteomes" id="UP000468388"/>
    </source>
</evidence>
<dbReference type="EMBL" id="WRXO01000012">
    <property type="protein sequence ID" value="MVT44739.1"/>
    <property type="molecule type" value="Genomic_DNA"/>
</dbReference>
<keyword evidence="3" id="KW-1185">Reference proteome</keyword>
<dbReference type="Proteomes" id="UP000468388">
    <property type="component" value="Unassembled WGS sequence"/>
</dbReference>
<feature type="chain" id="PRO_5026890309" evidence="1">
    <location>
        <begin position="20"/>
        <end position="291"/>
    </location>
</feature>
<sequence>MNKIIILAALILLTANACKKDQASVAVSGNRYISKVFNYVPAPGQFINEDSAGTVAGAQQLAGNKDHLVSLGGYGGYIVFGFDHSIVNSEGYDIAIYGNPLNTGVYEWSEPGIVLVSRDTNGNGLPDDTWYELAGSIYDSTGIIKKYSITYYNPKAIADVPWKDNQGRTGAVLSNISHNHPYYPSFAANQDSITFTGTLLPNTYGLKEGTGIYQNLAFSWGYSDSWSVKDDYPDNYYNSFDITWAVDENGNKVTLPAIDFVKVYTGQNNPGNSMLGEISTEVRGAADLHIK</sequence>